<organism evidence="3 4">
    <name type="scientific">Aedoeadaptatus coxii</name>
    <dbReference type="NCBI Taxonomy" id="755172"/>
    <lineage>
        <taxon>Bacteria</taxon>
        <taxon>Bacillati</taxon>
        <taxon>Bacillota</taxon>
        <taxon>Tissierellia</taxon>
        <taxon>Tissierellales</taxon>
        <taxon>Peptoniphilaceae</taxon>
        <taxon>Aedoeadaptatus</taxon>
    </lineage>
</organism>
<dbReference type="PATRIC" id="fig|755172.3.peg.1688"/>
<dbReference type="AlphaFoldDB" id="A0A134ABY4"/>
<evidence type="ECO:0000313" key="3">
    <source>
        <dbReference type="EMBL" id="KXB65221.1"/>
    </source>
</evidence>
<dbReference type="EMBL" id="LSDG01000045">
    <property type="protein sequence ID" value="KXB65221.1"/>
    <property type="molecule type" value="Genomic_DNA"/>
</dbReference>
<dbReference type="OrthoDB" id="1696417at2"/>
<keyword evidence="2" id="KW-1133">Transmembrane helix</keyword>
<evidence type="ECO:0000256" key="1">
    <source>
        <dbReference type="SAM" id="MobiDB-lite"/>
    </source>
</evidence>
<feature type="region of interest" description="Disordered" evidence="1">
    <location>
        <begin position="271"/>
        <end position="290"/>
    </location>
</feature>
<feature type="transmembrane region" description="Helical" evidence="2">
    <location>
        <begin position="6"/>
        <end position="24"/>
    </location>
</feature>
<reference evidence="4" key="1">
    <citation type="submission" date="2016-01" db="EMBL/GenBank/DDBJ databases">
        <authorList>
            <person name="Mitreva M."/>
            <person name="Pepin K.H."/>
            <person name="Mihindukulasuriya K.A."/>
            <person name="Fulton R."/>
            <person name="Fronick C."/>
            <person name="O'Laughlin M."/>
            <person name="Miner T."/>
            <person name="Herter B."/>
            <person name="Rosa B.A."/>
            <person name="Cordes M."/>
            <person name="Tomlinson C."/>
            <person name="Wollam A."/>
            <person name="Palsikar V.B."/>
            <person name="Mardis E.R."/>
            <person name="Wilson R.K."/>
        </authorList>
    </citation>
    <scope>NUCLEOTIDE SEQUENCE [LARGE SCALE GENOMIC DNA]</scope>
    <source>
        <strain evidence="4">DNF00729</strain>
    </source>
</reference>
<evidence type="ECO:0000313" key="4">
    <source>
        <dbReference type="Proteomes" id="UP000070442"/>
    </source>
</evidence>
<name>A0A134ABY4_9FIRM</name>
<proteinExistence type="predicted"/>
<keyword evidence="4" id="KW-1185">Reference proteome</keyword>
<gene>
    <name evidence="3" type="ORF">HMPREF1863_01729</name>
</gene>
<dbReference type="STRING" id="755172.HMPREF1863_01729"/>
<accession>A0A134ABY4</accession>
<keyword evidence="2" id="KW-0472">Membrane</keyword>
<evidence type="ECO:0000256" key="2">
    <source>
        <dbReference type="SAM" id="Phobius"/>
    </source>
</evidence>
<protein>
    <submittedName>
        <fullName evidence="3">Uncharacterized protein</fullName>
    </submittedName>
</protein>
<sequence length="290" mass="33792">MDFYFWIWTIPAVLFFIGFVYLKTRQPSTPKNKQGIEKTTSPTDRDRMISSLALDESSEDLEEIIQSARNAYKSIYDALLAGNISEEVALFLAQLTITNPYLLRESQMKAVFRLEVLMEKGDIHNEDGTLWNLQLLRGILNTLADHFLKEIGPGFYSYGGYTEGRDFGEKFELIKTLLKGVDIKEKLPDSEPEAITSRLEEEEVWRAEDELFELWIVHTIIREEERLRKEREGGRSIFTHKEEHSDDYEPDLLYDEEYDGAEDEAEVYDDYDNYWDGYDSGDVDDLDLDV</sequence>
<keyword evidence="2" id="KW-0812">Transmembrane</keyword>
<dbReference type="Proteomes" id="UP000070442">
    <property type="component" value="Unassembled WGS sequence"/>
</dbReference>
<comment type="caution">
    <text evidence="3">The sequence shown here is derived from an EMBL/GenBank/DDBJ whole genome shotgun (WGS) entry which is preliminary data.</text>
</comment>